<feature type="transmembrane region" description="Helical" evidence="1">
    <location>
        <begin position="442"/>
        <end position="462"/>
    </location>
</feature>
<keyword evidence="1" id="KW-0812">Transmembrane</keyword>
<protein>
    <recommendedName>
        <fullName evidence="5">Intimal thickness related receptor IRP domain-containing protein</fullName>
    </recommendedName>
</protein>
<comment type="caution">
    <text evidence="3">The sequence shown here is derived from an EMBL/GenBank/DDBJ whole genome shotgun (WGS) entry which is preliminary data.</text>
</comment>
<evidence type="ECO:0000313" key="3">
    <source>
        <dbReference type="EMBL" id="KAF3101587.1"/>
    </source>
</evidence>
<evidence type="ECO:0000256" key="1">
    <source>
        <dbReference type="SAM" id="Phobius"/>
    </source>
</evidence>
<proteinExistence type="predicted"/>
<keyword evidence="1" id="KW-0472">Membrane</keyword>
<feature type="transmembrane region" description="Helical" evidence="1">
    <location>
        <begin position="412"/>
        <end position="430"/>
    </location>
</feature>
<feature type="transmembrane region" description="Helical" evidence="1">
    <location>
        <begin position="344"/>
        <end position="362"/>
    </location>
</feature>
<keyword evidence="1" id="KW-1133">Transmembrane helix</keyword>
<accession>A0A7C8NE23</accession>
<dbReference type="Proteomes" id="UP000475325">
    <property type="component" value="Unassembled WGS sequence"/>
</dbReference>
<name>A0A7C8NE23_ORBOL</name>
<organism evidence="3 4">
    <name type="scientific">Orbilia oligospora</name>
    <name type="common">Nematode-trapping fungus</name>
    <name type="synonym">Arthrobotrys oligospora</name>
    <dbReference type="NCBI Taxonomy" id="2813651"/>
    <lineage>
        <taxon>Eukaryota</taxon>
        <taxon>Fungi</taxon>
        <taxon>Dikarya</taxon>
        <taxon>Ascomycota</taxon>
        <taxon>Pezizomycotina</taxon>
        <taxon>Orbiliomycetes</taxon>
        <taxon>Orbiliales</taxon>
        <taxon>Orbiliaceae</taxon>
        <taxon>Orbilia</taxon>
    </lineage>
</organism>
<evidence type="ECO:0000256" key="2">
    <source>
        <dbReference type="SAM" id="SignalP"/>
    </source>
</evidence>
<reference evidence="3 4" key="1">
    <citation type="submission" date="2019-06" db="EMBL/GenBank/DDBJ databases">
        <authorList>
            <person name="Palmer J.M."/>
        </authorList>
    </citation>
    <scope>NUCLEOTIDE SEQUENCE [LARGE SCALE GENOMIC DNA]</scope>
    <source>
        <strain evidence="3 4">TWF102</strain>
    </source>
</reference>
<keyword evidence="2" id="KW-0732">Signal</keyword>
<evidence type="ECO:0008006" key="5">
    <source>
        <dbReference type="Google" id="ProtNLM"/>
    </source>
</evidence>
<dbReference type="EMBL" id="WIQW01000023">
    <property type="protein sequence ID" value="KAF3101587.1"/>
    <property type="molecule type" value="Genomic_DNA"/>
</dbReference>
<dbReference type="AlphaFoldDB" id="A0A7C8NE23"/>
<feature type="chain" id="PRO_5028798309" description="Intimal thickness related receptor IRP domain-containing protein" evidence="2">
    <location>
        <begin position="23"/>
        <end position="502"/>
    </location>
</feature>
<feature type="signal peptide" evidence="2">
    <location>
        <begin position="1"/>
        <end position="22"/>
    </location>
</feature>
<gene>
    <name evidence="3" type="ORF">TWF102_004832</name>
</gene>
<sequence>MMFFWLCWFLWFLDLVAKFVHASPSVGYSIVKTIGSPEQTHSSFWSPFIVVGKDGKTTAYATSLTSNFHILVVEVTQYRIANTTRPATVNLPSLIVEVTQYRIANGTIRKLPNATKHSRRERAFILPEPQSLTDIEALPSIGGIAEMGIKALAIMPEKSIDFYHPKLDKHLEMPVGPYSLKSYEGRLNLGQPWSAYSMELQEISSSMEMLVQPSQQEGSATPVYIYALIESDGSVTPLPRYPWTKYSKIIQEMSPMRLLRGALQTSKPEPISSIDLLKLPQPSDGETFDISVFEIHLDDTNKGFLVRQESIMLLFQITILIISLLASQVLPSLYRRTGETFTRVAYFLSTILGFIYGTRVLTETWSTLSNIQEIITLLGRTENGQHGWAPTQQMVTYIFTVYNHDSVKLGNIYFMEATVLTVASMMLKQGFASVGKSTRNTIWILCLLVLGVCELVCFLGVQRWQFLIRFAMVWAYWVHRPVCEGLYLVSGVVEFLFSGSRA</sequence>
<evidence type="ECO:0000313" key="4">
    <source>
        <dbReference type="Proteomes" id="UP000475325"/>
    </source>
</evidence>
<feature type="transmembrane region" description="Helical" evidence="1">
    <location>
        <begin position="311"/>
        <end position="332"/>
    </location>
</feature>